<evidence type="ECO:0000256" key="2">
    <source>
        <dbReference type="ARBA" id="ARBA00006692"/>
    </source>
</evidence>
<dbReference type="SMART" id="SM00408">
    <property type="entry name" value="IGc2"/>
    <property type="match status" value="19"/>
</dbReference>
<dbReference type="CDD" id="cd00096">
    <property type="entry name" value="Ig"/>
    <property type="match status" value="2"/>
</dbReference>
<dbReference type="GO" id="GO:0060298">
    <property type="term" value="P:positive regulation of sarcomere organization"/>
    <property type="evidence" value="ECO:0007669"/>
    <property type="project" value="UniProtKB-ARBA"/>
</dbReference>
<dbReference type="PRINTS" id="PR00014">
    <property type="entry name" value="FNTYPEIII"/>
</dbReference>
<feature type="domain" description="Ig-like" evidence="12">
    <location>
        <begin position="1077"/>
        <end position="1168"/>
    </location>
</feature>
<evidence type="ECO:0000259" key="11">
    <source>
        <dbReference type="PROSITE" id="PS50011"/>
    </source>
</evidence>
<feature type="domain" description="Ig-like" evidence="12">
    <location>
        <begin position="1712"/>
        <end position="1806"/>
    </location>
</feature>
<feature type="domain" description="Ig-like" evidence="12">
    <location>
        <begin position="753"/>
        <end position="844"/>
    </location>
</feature>
<dbReference type="GO" id="GO:0045989">
    <property type="term" value="P:positive regulation of striated muscle contraction"/>
    <property type="evidence" value="ECO:0007669"/>
    <property type="project" value="UniProtKB-ARBA"/>
</dbReference>
<feature type="domain" description="Ig-like" evidence="12">
    <location>
        <begin position="545"/>
        <end position="637"/>
    </location>
</feature>
<evidence type="ECO:0000259" key="13">
    <source>
        <dbReference type="PROSITE" id="PS50853"/>
    </source>
</evidence>
<keyword evidence="7" id="KW-1015">Disulfide bond</keyword>
<evidence type="ECO:0000256" key="9">
    <source>
        <dbReference type="PROSITE-ProRule" id="PRU10141"/>
    </source>
</evidence>
<sequence length="2574" mass="284969">MAKYIICEELGQGAYGTVYRAIEKATGKTWAAKMVQVRPGVKREDVLHEISMMNQLNHEKLLNLHEAFDLGSEICLIEEFVSGGELLDKIMEDDMLMSEKEVKDYMRQILQGLEHMHNKQIVHLDLKPENILLKTKTSKDIKLIDFGLARKLDPKKTEKLLFGTPEFCAPEVVNYEPVGLSTDMWSVGVIAYVLLSGLSPFFGATDEETLANVSAADWDFEDAAWDDVSETAKDFICRLMVKDKRKRMTVQQALEHPFIREKEKALPVRGQLTPQQKRKFMQLRRWSGDDLLPIGRLAKRGAIFRQQSMDGVFERNISFDGDYPPSVKKQLEDIVAYVGDLIATLSCEVDGAPEPRITWFKDEKELNVPSIKFDSQFSEGSAELTVKNIEQADAGTYRCRATNALGSVTTEAKMTVEKRKEKTKPTEDEKDTKKTTKVKEPQRPGAAPSFAPALKDCSGKLGEKLTLSVGCKTEVKVEWYHNGAKVSETDENYIRKQEKGRYELTIENVNMSDEGEWRVIGKDAVGQCESSCTVSVQTPDGFMAPTFERVLEDVQCDEQELLTLSVKIAANPAPEITWYCDDNEIKHSDRYRVLFDDDKREYSVIIVNAYAEDSGEYRCFAKNLAGEAQSVCSVRIEEPEDKRSRKIDESKAPTFSMPLSSTREVTEGAEMILTCVVTGTPYPKIKWSKDGTRLSMTGKVVKFENGVCTLTIPSASPEDAGHYVCEAENINGTAKSETDVTITSSVETDQSPPKFALLLTDVTVHEQEEILLDCCFKGKPNPTITWYKDGQKLMIENRMLQYTDRKGIARLNIMNAVPTDSGEYTCEAVNPLGRDTTECHVKVTGDVTPAISRSPSRSTSPSLGYASDDSRAPVITRPLVDTVVKAGCREILELEVDGTPTPMIEWYHDGKLVSETRTVRSYFDGRVAFLKFYNAQTTHQGQYICKVSNKLGVVESRADLIVEQTSEKYPQVPMFVKKLQNITVQEEGASISLSCQVRGDPAPEFSWLRDGKPIDYGESFRSRAFDDGIATLEIVNFTQQLSGTYTVVAFNRAGEAHSSALVKLDHIEEKEMPPTAPTFIVPPKSKITVDESSNLTIVCDVRGSPEMEVTWLKDNRPLNATDRVHVERDGLTCRLIVADVTPQDEGKYTITVKDKNGEAKADSAVVVSPKRDESRRTSLKIVKGPPGPVENLYVEDVTTDTIALTWEAPSNTGGSRILEYKLQMRTPDQQSWVEAATVTRTRFTVKKLPANTEYLFRVAAVNADGLGEWSTVIKASTISAGTKPQFTEAPPSSLTVMEGQLLSISAKFSGTPSPSVKWYRDRREITDLDSISIDSHSTSLTITEARHGVDDSLYSCLIENDMGQAASDISVSIILSSEDATEIDSRSELSERIAPGAPSLLKPLTDETVQAGQQINLTCRITAKNGKVAWYHNDDRVKSTGRYELFSSQNGVQKLICHSSSQKDSGTYRCVVMNDKGMAQTECEVIVKDAAEQVTPTFEKPLEDTTTLVGKDLVLKCSAVGCPDPELVWTKDGERLATSRRVRLVFDEKGGSELHIRDCCAQDAGIYLCTASNTAGVQSTQCTLTVVEIAGADAHLVIAEAEKVAKPRFIRAPPSTMDVHEGGQFKLIAKAVGEPKPSITWKKDGREILRTNRLYKTYLTGDGESHLLVECVVSKTSGIFTCIAHNAHGEAETETQVIVHRGKTVAPSAEKPTFSQNLKDLGVVTGHPVTLSCKVHGVPEPELKWYYIDDAGNITSLTEDEHGWIECRGGEVAELKADCVLRNQQGTYQCIASNEHGQASSQCYLLVGELKDEHAGPPRFLRCLRDTWTLLGDEVVFEVEVAGYPAPDLTWYHQDKRVMEGKNLKINYISETVCELRVAQVSLRDLGSYAVEASNVHGLVRTTCFLNVGEPRHAEPPQFQQIEAPEIAVQAKVAFRESVKKTASAVRMELRRKGAPPVFVQGLEDMELQAGDSAAVAGKLARKHRHRHGGEKGKSARVEARGLAAALVAGMKVDEDTPRQSTEESKQDIAMEEIRLAIQARNQNMCRPKFVVKPKPKKVLEEFKSLRLKTAISANPTPTVYWDREGVVLETGNKYSIYNDGDFYYLEVHHVSLFDQGFYNCTASNSEGIVTCSSEVEVIKPTEDTAMQQEKRRHKKEMRKPDFIEVLPGKMKANACEPLSIECSVAGYPAPAIRWLRNGIPLLPQAERYSMSYDGECATLKFAFVSVADEGVYTIEARNEFGEAKTQMSLEIDPGDSMSADGIPPLFRTEKVRNIIKANDGERVELVAELVQGSEPLQIRWIRNRVTIADSQSFQYVRKGGDVRLVIADAFPEDGGEYAVEARNQYGTARCIMRLDIHSHERSLAEDAPRIVNAPPLVRAVPGDAAELTARVTGHPDPVIAWAKAGEAITNSEKYTLSNEGIEFTLRVSDVVRTDAGKYTLTAVNVAGEATATIELAVAEPTSSSAMQPRFTHAPVSVQSRLGQRVELLARFSGQPAPVCRWFKGDVGLEDGVGGYTIADGADSSTLSILYLENEHVGEYLCTVRNHYGEDLATAMIMIEGSSIALPLRRSSRK</sequence>
<dbReference type="PROSITE" id="PS50835">
    <property type="entry name" value="IG_LIKE"/>
    <property type="match status" value="18"/>
</dbReference>
<feature type="region of interest" description="Disordered" evidence="10">
    <location>
        <begin position="848"/>
        <end position="867"/>
    </location>
</feature>
<dbReference type="SUPFAM" id="SSF49265">
    <property type="entry name" value="Fibronectin type III"/>
    <property type="match status" value="1"/>
</dbReference>
<dbReference type="InterPro" id="IPR036179">
    <property type="entry name" value="Ig-like_dom_sf"/>
</dbReference>
<dbReference type="GO" id="GO:0005524">
    <property type="term" value="F:ATP binding"/>
    <property type="evidence" value="ECO:0007669"/>
    <property type="project" value="UniProtKB-UniRule"/>
</dbReference>
<dbReference type="Proteomes" id="UP000252519">
    <property type="component" value="Unassembled WGS sequence"/>
</dbReference>
<feature type="region of interest" description="Disordered" evidence="10">
    <location>
        <begin position="412"/>
        <end position="453"/>
    </location>
</feature>
<dbReference type="Pfam" id="PF07679">
    <property type="entry name" value="I-set"/>
    <property type="match status" value="19"/>
</dbReference>
<evidence type="ECO:0000259" key="12">
    <source>
        <dbReference type="PROSITE" id="PS50835"/>
    </source>
</evidence>
<dbReference type="SMART" id="SM00060">
    <property type="entry name" value="FN3"/>
    <property type="match status" value="1"/>
</dbReference>
<feature type="domain" description="Ig-like" evidence="12">
    <location>
        <begin position="1607"/>
        <end position="1698"/>
    </location>
</feature>
<evidence type="ECO:0000256" key="1">
    <source>
        <dbReference type="ARBA" id="ARBA00004161"/>
    </source>
</evidence>
<comment type="caution">
    <text evidence="14">The sequence shown here is derived from an EMBL/GenBank/DDBJ whole genome shotgun (WGS) entry which is preliminary data.</text>
</comment>
<dbReference type="InterPro" id="IPR013783">
    <property type="entry name" value="Ig-like_fold"/>
</dbReference>
<dbReference type="Gene3D" id="1.10.510.10">
    <property type="entry name" value="Transferase(Phosphotransferase) domain 1"/>
    <property type="match status" value="1"/>
</dbReference>
<dbReference type="InterPro" id="IPR000719">
    <property type="entry name" value="Prot_kinase_dom"/>
</dbReference>
<dbReference type="GO" id="GO:0019899">
    <property type="term" value="F:enzyme binding"/>
    <property type="evidence" value="ECO:0007669"/>
    <property type="project" value="UniProtKB-ARBA"/>
</dbReference>
<evidence type="ECO:0000256" key="8">
    <source>
        <dbReference type="ARBA" id="ARBA00023319"/>
    </source>
</evidence>
<dbReference type="GO" id="GO:0004672">
    <property type="term" value="F:protein kinase activity"/>
    <property type="evidence" value="ECO:0007669"/>
    <property type="project" value="InterPro"/>
</dbReference>
<feature type="domain" description="Ig-like" evidence="12">
    <location>
        <begin position="873"/>
        <end position="961"/>
    </location>
</feature>
<dbReference type="GO" id="GO:0031672">
    <property type="term" value="C:A band"/>
    <property type="evidence" value="ECO:0007669"/>
    <property type="project" value="UniProtKB-SubCell"/>
</dbReference>
<feature type="domain" description="Ig-like" evidence="12">
    <location>
        <begin position="2161"/>
        <end position="2251"/>
    </location>
</feature>
<dbReference type="InterPro" id="IPR003961">
    <property type="entry name" value="FN3_dom"/>
</dbReference>
<evidence type="ECO:0000256" key="6">
    <source>
        <dbReference type="ARBA" id="ARBA00022840"/>
    </source>
</evidence>
<dbReference type="InterPro" id="IPR017441">
    <property type="entry name" value="Protein_kinase_ATP_BS"/>
</dbReference>
<dbReference type="SMART" id="SM00409">
    <property type="entry name" value="IG"/>
    <property type="match status" value="19"/>
</dbReference>
<dbReference type="FunFam" id="2.60.40.10:FF:000032">
    <property type="entry name" value="palladin isoform X1"/>
    <property type="match status" value="3"/>
</dbReference>
<dbReference type="InterPro" id="IPR003598">
    <property type="entry name" value="Ig_sub2"/>
</dbReference>
<evidence type="ECO:0000256" key="3">
    <source>
        <dbReference type="ARBA" id="ARBA00022490"/>
    </source>
</evidence>
<dbReference type="FunFam" id="2.60.40.10:FF:000107">
    <property type="entry name" value="Myosin, light chain kinase a"/>
    <property type="match status" value="8"/>
</dbReference>
<dbReference type="FunFam" id="2.60.40.10:FF:000345">
    <property type="entry name" value="Muscle M-line assembly protein unc-89"/>
    <property type="match status" value="1"/>
</dbReference>
<comment type="similarity">
    <text evidence="2">Belongs to the protein kinase superfamily. CAMK Ser/Thr protein kinase family.</text>
</comment>
<feature type="domain" description="Ig-like" evidence="12">
    <location>
        <begin position="325"/>
        <end position="415"/>
    </location>
</feature>
<feature type="domain" description="Ig-like" evidence="12">
    <location>
        <begin position="1496"/>
        <end position="1585"/>
    </location>
</feature>
<dbReference type="FunFam" id="2.60.40.10:FF:001847">
    <property type="entry name" value="Titin homolog"/>
    <property type="match status" value="1"/>
</dbReference>
<dbReference type="PANTHER" id="PTHR47633">
    <property type="entry name" value="IMMUNOGLOBULIN"/>
    <property type="match status" value="1"/>
</dbReference>
<dbReference type="PANTHER" id="PTHR47633:SF4">
    <property type="entry name" value="MYOPALLADIN ISOFORM X1"/>
    <property type="match status" value="1"/>
</dbReference>
<dbReference type="PROSITE" id="PS00107">
    <property type="entry name" value="PROTEIN_KINASE_ATP"/>
    <property type="match status" value="1"/>
</dbReference>
<dbReference type="FunFam" id="2.60.40.10:FF:000425">
    <property type="entry name" value="Myosin light chain kinase"/>
    <property type="match status" value="1"/>
</dbReference>
<dbReference type="InterPro" id="IPR011009">
    <property type="entry name" value="Kinase-like_dom_sf"/>
</dbReference>
<dbReference type="Gene3D" id="2.60.40.10">
    <property type="entry name" value="Immunoglobulins"/>
    <property type="match status" value="20"/>
</dbReference>
<dbReference type="CDD" id="cd00063">
    <property type="entry name" value="FN3"/>
    <property type="match status" value="1"/>
</dbReference>
<evidence type="ECO:0000256" key="10">
    <source>
        <dbReference type="SAM" id="MobiDB-lite"/>
    </source>
</evidence>
<evidence type="ECO:0000256" key="7">
    <source>
        <dbReference type="ARBA" id="ARBA00023157"/>
    </source>
</evidence>
<feature type="domain" description="Ig-like" evidence="12">
    <location>
        <begin position="653"/>
        <end position="743"/>
    </location>
</feature>
<feature type="domain" description="Ig-like" evidence="12">
    <location>
        <begin position="2264"/>
        <end position="2365"/>
    </location>
</feature>
<dbReference type="InterPro" id="IPR003599">
    <property type="entry name" value="Ig_sub"/>
</dbReference>
<organism evidence="14 15">
    <name type="scientific">Ancylostoma caninum</name>
    <name type="common">Dog hookworm</name>
    <dbReference type="NCBI Taxonomy" id="29170"/>
    <lineage>
        <taxon>Eukaryota</taxon>
        <taxon>Metazoa</taxon>
        <taxon>Ecdysozoa</taxon>
        <taxon>Nematoda</taxon>
        <taxon>Chromadorea</taxon>
        <taxon>Rhabditida</taxon>
        <taxon>Rhabditina</taxon>
        <taxon>Rhabditomorpha</taxon>
        <taxon>Strongyloidea</taxon>
        <taxon>Ancylostomatidae</taxon>
        <taxon>Ancylostomatinae</taxon>
        <taxon>Ancylostoma</taxon>
    </lineage>
</organism>
<dbReference type="Pfam" id="PF00069">
    <property type="entry name" value="Pkinase"/>
    <property type="match status" value="1"/>
</dbReference>
<feature type="domain" description="Ig-like" evidence="12">
    <location>
        <begin position="1284"/>
        <end position="1372"/>
    </location>
</feature>
<evidence type="ECO:0000313" key="14">
    <source>
        <dbReference type="EMBL" id="RCN34252.1"/>
    </source>
</evidence>
<feature type="binding site" evidence="9">
    <location>
        <position position="33"/>
    </location>
    <ligand>
        <name>ATP</name>
        <dbReference type="ChEBI" id="CHEBI:30616"/>
    </ligand>
</feature>
<dbReference type="InterPro" id="IPR013098">
    <property type="entry name" value="Ig_I-set"/>
</dbReference>
<keyword evidence="6 9" id="KW-0067">ATP-binding</keyword>
<evidence type="ECO:0000256" key="5">
    <source>
        <dbReference type="ARBA" id="ARBA00022741"/>
    </source>
</evidence>
<keyword evidence="15" id="KW-1185">Reference proteome</keyword>
<proteinExistence type="inferred from homology"/>
<keyword evidence="3" id="KW-0963">Cytoplasm</keyword>
<dbReference type="FunFam" id="2.60.40.10:FF:000080">
    <property type="entry name" value="Myosin light chain kinase, smooth muscle"/>
    <property type="match status" value="1"/>
</dbReference>
<dbReference type="SUPFAM" id="SSF48726">
    <property type="entry name" value="Immunoglobulin"/>
    <property type="match status" value="19"/>
</dbReference>
<dbReference type="InterPro" id="IPR007110">
    <property type="entry name" value="Ig-like_dom"/>
</dbReference>
<comment type="subcellular location">
    <subcellularLocation>
        <location evidence="1">Cytoplasm</location>
        <location evidence="1">Myofibril</location>
        <location evidence="1">Sarcomere</location>
        <location evidence="1">A band</location>
    </subcellularLocation>
</comment>
<dbReference type="PROSITE" id="PS50011">
    <property type="entry name" value="PROTEIN_KINASE_DOM"/>
    <property type="match status" value="1"/>
</dbReference>
<feature type="domain" description="Ig-like" evidence="12">
    <location>
        <begin position="2469"/>
        <end position="2560"/>
    </location>
</feature>
<keyword evidence="8" id="KW-0393">Immunoglobulin domain</keyword>
<feature type="domain" description="Ig-like" evidence="12">
    <location>
        <begin position="970"/>
        <end position="1063"/>
    </location>
</feature>
<feature type="compositionally biased region" description="Low complexity" evidence="10">
    <location>
        <begin position="852"/>
        <end position="862"/>
    </location>
</feature>
<dbReference type="GO" id="GO:0040017">
    <property type="term" value="P:positive regulation of locomotion"/>
    <property type="evidence" value="ECO:0007669"/>
    <property type="project" value="UniProtKB-ARBA"/>
</dbReference>
<dbReference type="InterPro" id="IPR036116">
    <property type="entry name" value="FN3_sf"/>
</dbReference>
<dbReference type="Pfam" id="PF00041">
    <property type="entry name" value="fn3"/>
    <property type="match status" value="1"/>
</dbReference>
<feature type="domain" description="Ig-like" evidence="12">
    <location>
        <begin position="2048"/>
        <end position="2137"/>
    </location>
</feature>
<feature type="domain" description="Ig-like" evidence="12">
    <location>
        <begin position="1398"/>
        <end position="1486"/>
    </location>
</feature>
<keyword evidence="5 9" id="KW-0547">Nucleotide-binding</keyword>
<evidence type="ECO:0000256" key="4">
    <source>
        <dbReference type="ARBA" id="ARBA00022737"/>
    </source>
</evidence>
<dbReference type="EMBL" id="JOJR01000806">
    <property type="protein sequence ID" value="RCN34252.1"/>
    <property type="molecule type" value="Genomic_DNA"/>
</dbReference>
<dbReference type="InterPro" id="IPR008271">
    <property type="entry name" value="Ser/Thr_kinase_AS"/>
</dbReference>
<accession>A0A368FQB0</accession>
<feature type="compositionally biased region" description="Basic and acidic residues" evidence="10">
    <location>
        <begin position="414"/>
        <end position="442"/>
    </location>
</feature>
<dbReference type="PROSITE" id="PS00108">
    <property type="entry name" value="PROTEIN_KINASE_ST"/>
    <property type="match status" value="1"/>
</dbReference>
<keyword evidence="4" id="KW-0677">Repeat</keyword>
<feature type="domain" description="Fibronectin type-III" evidence="13">
    <location>
        <begin position="1185"/>
        <end position="1280"/>
    </location>
</feature>
<dbReference type="PROSITE" id="PS50853">
    <property type="entry name" value="FN3"/>
    <property type="match status" value="1"/>
</dbReference>
<feature type="domain" description="Ig-like" evidence="12">
    <location>
        <begin position="1818"/>
        <end position="1907"/>
    </location>
</feature>
<dbReference type="SUPFAM" id="SSF56112">
    <property type="entry name" value="Protein kinase-like (PK-like)"/>
    <property type="match status" value="1"/>
</dbReference>
<feature type="domain" description="Ig-like" evidence="12">
    <location>
        <begin position="2369"/>
        <end position="2459"/>
    </location>
</feature>
<reference evidence="14 15" key="1">
    <citation type="submission" date="2014-10" db="EMBL/GenBank/DDBJ databases">
        <title>Draft genome of the hookworm Ancylostoma caninum.</title>
        <authorList>
            <person name="Mitreva M."/>
        </authorList>
    </citation>
    <scope>NUCLEOTIDE SEQUENCE [LARGE SCALE GENOMIC DNA]</scope>
    <source>
        <strain evidence="14 15">Baltimore</strain>
    </source>
</reference>
<dbReference type="OrthoDB" id="2152335at2759"/>
<protein>
    <submittedName>
        <fullName evidence="14">Immunoglobulin I-set domain protein</fullName>
    </submittedName>
</protein>
<name>A0A368FQB0_ANCCA</name>
<evidence type="ECO:0000313" key="15">
    <source>
        <dbReference type="Proteomes" id="UP000252519"/>
    </source>
</evidence>
<feature type="domain" description="Protein kinase" evidence="11">
    <location>
        <begin position="4"/>
        <end position="259"/>
    </location>
</feature>
<gene>
    <name evidence="14" type="ORF">ANCCAN_19901</name>
</gene>
<dbReference type="Gene3D" id="3.30.200.20">
    <property type="entry name" value="Phosphorylase Kinase, domain 1"/>
    <property type="match status" value="1"/>
</dbReference>
<dbReference type="SMART" id="SM00220">
    <property type="entry name" value="S_TKc"/>
    <property type="match status" value="1"/>
</dbReference>
<dbReference type="STRING" id="29170.A0A368FQB0"/>